<sequence length="61" mass="6590">MPVYALAPGEQSQEAGDSPRQPKKFYSSTVFSAVPRSLRKLTLLLDVDTVVSLPAAARTRA</sequence>
<dbReference type="Proteomes" id="UP000313359">
    <property type="component" value="Unassembled WGS sequence"/>
</dbReference>
<proteinExistence type="predicted"/>
<keyword evidence="3" id="KW-1185">Reference proteome</keyword>
<evidence type="ECO:0000313" key="2">
    <source>
        <dbReference type="EMBL" id="RPD54941.1"/>
    </source>
</evidence>
<reference evidence="2" key="1">
    <citation type="journal article" date="2018" name="Genome Biol. Evol.">
        <title>Genomics and development of Lentinus tigrinus, a white-rot wood-decaying mushroom with dimorphic fruiting bodies.</title>
        <authorList>
            <person name="Wu B."/>
            <person name="Xu Z."/>
            <person name="Knudson A."/>
            <person name="Carlson A."/>
            <person name="Chen N."/>
            <person name="Kovaka S."/>
            <person name="LaButti K."/>
            <person name="Lipzen A."/>
            <person name="Pennachio C."/>
            <person name="Riley R."/>
            <person name="Schakwitz W."/>
            <person name="Umezawa K."/>
            <person name="Ohm R.A."/>
            <person name="Grigoriev I.V."/>
            <person name="Nagy L.G."/>
            <person name="Gibbons J."/>
            <person name="Hibbett D."/>
        </authorList>
    </citation>
    <scope>NUCLEOTIDE SEQUENCE [LARGE SCALE GENOMIC DNA]</scope>
    <source>
        <strain evidence="2">ALCF2SS1-6</strain>
    </source>
</reference>
<feature type="region of interest" description="Disordered" evidence="1">
    <location>
        <begin position="1"/>
        <end position="23"/>
    </location>
</feature>
<gene>
    <name evidence="2" type="ORF">L227DRAFT_580101</name>
</gene>
<protein>
    <submittedName>
        <fullName evidence="2">Uncharacterized protein</fullName>
    </submittedName>
</protein>
<name>A0A5C2RUN1_9APHY</name>
<dbReference type="EMBL" id="ML122300">
    <property type="protein sequence ID" value="RPD54941.1"/>
    <property type="molecule type" value="Genomic_DNA"/>
</dbReference>
<evidence type="ECO:0000256" key="1">
    <source>
        <dbReference type="SAM" id="MobiDB-lite"/>
    </source>
</evidence>
<organism evidence="2 3">
    <name type="scientific">Lentinus tigrinus ALCF2SS1-6</name>
    <dbReference type="NCBI Taxonomy" id="1328759"/>
    <lineage>
        <taxon>Eukaryota</taxon>
        <taxon>Fungi</taxon>
        <taxon>Dikarya</taxon>
        <taxon>Basidiomycota</taxon>
        <taxon>Agaricomycotina</taxon>
        <taxon>Agaricomycetes</taxon>
        <taxon>Polyporales</taxon>
        <taxon>Polyporaceae</taxon>
        <taxon>Lentinus</taxon>
    </lineage>
</organism>
<evidence type="ECO:0000313" key="3">
    <source>
        <dbReference type="Proteomes" id="UP000313359"/>
    </source>
</evidence>
<accession>A0A5C2RUN1</accession>
<dbReference type="AlphaFoldDB" id="A0A5C2RUN1"/>